<proteinExistence type="predicted"/>
<dbReference type="EMBL" id="QEWE01000036">
    <property type="protein sequence ID" value="REJ24814.1"/>
    <property type="molecule type" value="Genomic_DNA"/>
</dbReference>
<dbReference type="AlphaFoldDB" id="A0A3E0JX68"/>
<name>A0A3E0JX68_9BACI</name>
<sequence length="69" mass="8312">MTNSEFIKELGFDKIKEAPKPVHHLFPFYERILEFISEYEPKLIKIRDKNEKLFRNIFSFTPILIHNGC</sequence>
<gene>
    <name evidence="1" type="ORF">C6P37_15650</name>
</gene>
<protein>
    <submittedName>
        <fullName evidence="1">Uncharacterized protein</fullName>
    </submittedName>
</protein>
<reference evidence="1 2" key="1">
    <citation type="submission" date="2018-03" db="EMBL/GenBank/DDBJ databases">
        <authorList>
            <person name="Keele B.F."/>
        </authorList>
    </citation>
    <scope>NUCLEOTIDE SEQUENCE [LARGE SCALE GENOMIC DNA]</scope>
    <source>
        <strain evidence="1">ZCTH4_d</strain>
    </source>
</reference>
<accession>A0A3E0JX68</accession>
<dbReference type="Proteomes" id="UP000257014">
    <property type="component" value="Unassembled WGS sequence"/>
</dbReference>
<evidence type="ECO:0000313" key="1">
    <source>
        <dbReference type="EMBL" id="REJ24814.1"/>
    </source>
</evidence>
<evidence type="ECO:0000313" key="2">
    <source>
        <dbReference type="Proteomes" id="UP000257014"/>
    </source>
</evidence>
<organism evidence="1 2">
    <name type="scientific">Caldibacillus debilis</name>
    <dbReference type="NCBI Taxonomy" id="301148"/>
    <lineage>
        <taxon>Bacteria</taxon>
        <taxon>Bacillati</taxon>
        <taxon>Bacillota</taxon>
        <taxon>Bacilli</taxon>
        <taxon>Bacillales</taxon>
        <taxon>Bacillaceae</taxon>
        <taxon>Caldibacillus</taxon>
    </lineage>
</organism>
<comment type="caution">
    <text evidence="1">The sequence shown here is derived from an EMBL/GenBank/DDBJ whole genome shotgun (WGS) entry which is preliminary data.</text>
</comment>